<reference evidence="2 3" key="1">
    <citation type="submission" date="2020-03" db="EMBL/GenBank/DDBJ databases">
        <title>Draft Genome Sequence of Cudoniella acicularis.</title>
        <authorList>
            <person name="Buettner E."/>
            <person name="Kellner H."/>
        </authorList>
    </citation>
    <scope>NUCLEOTIDE SEQUENCE [LARGE SCALE GENOMIC DNA]</scope>
    <source>
        <strain evidence="2 3">DSM 108380</strain>
    </source>
</reference>
<dbReference type="OrthoDB" id="3594103at2759"/>
<evidence type="ECO:0000313" key="3">
    <source>
        <dbReference type="Proteomes" id="UP000566819"/>
    </source>
</evidence>
<feature type="compositionally biased region" description="Basic and acidic residues" evidence="1">
    <location>
        <begin position="491"/>
        <end position="502"/>
    </location>
</feature>
<feature type="region of interest" description="Disordered" evidence="1">
    <location>
        <begin position="41"/>
        <end position="82"/>
    </location>
</feature>
<gene>
    <name evidence="2" type="ORF">G7Y89_g1767</name>
</gene>
<sequence length="613" mass="68278">MKSVIEPLNVPLGNNKYNVLVFREPAVDDLIPCDEPTAGELEYPSPYEELTPAVDDPIPCDEPTTGEPECPSPYEESTPAEAEPDIYEAEDASPKSPAAHFPSRPECQSNIKKCGEAGIVTSLCIPHPVYPSSGDMITIPRFGLEVFALVATYLYTGDYRNSPSLVEPAKWAEYSDIEKFHKQVQLYSFSRNYELEVLGALAVRNIEASSMPELQSLLEISKETYEDLPEDDVWFAQYFKTAFRRGLDENPKLTEQSWILETIKRGGKLAMDLFATLANSVETAARRPQGLITGFSPQTADLTCANKAEHLSKLGKKGSWATCVSCKRDRSRILSLGSTIISLAFSERDSCLGSSDDIRDQAGPSSNISSDIVVDTKKAKKERKRLRKQMRAAYQQPHIQLLASMLCGEALEGGWAGLCPDQKDHLKKVGEKWLWEDCSACLQSRTRILEKVRQLELPKEVTNSESNEKAMDEIEPDDDRRTTKIKPQPQTRHDHEISRDVSPECNSTQAAASDVEVDKRVLIIRNAAEQPNPGLLFAGDPVDTIAVHDMASVRSTESHQEAITGKELEKAAEDVQSDGAWSDQENWSEFNRDLRIAEDDDAMESILSFDRSK</sequence>
<feature type="compositionally biased region" description="Basic and acidic residues" evidence="1">
    <location>
        <begin position="466"/>
        <end position="482"/>
    </location>
</feature>
<evidence type="ECO:0008006" key="4">
    <source>
        <dbReference type="Google" id="ProtNLM"/>
    </source>
</evidence>
<feature type="region of interest" description="Disordered" evidence="1">
    <location>
        <begin position="458"/>
        <end position="504"/>
    </location>
</feature>
<protein>
    <recommendedName>
        <fullName evidence="4">BTB domain-containing protein</fullName>
    </recommendedName>
</protein>
<evidence type="ECO:0000256" key="1">
    <source>
        <dbReference type="SAM" id="MobiDB-lite"/>
    </source>
</evidence>
<organism evidence="2 3">
    <name type="scientific">Cudoniella acicularis</name>
    <dbReference type="NCBI Taxonomy" id="354080"/>
    <lineage>
        <taxon>Eukaryota</taxon>
        <taxon>Fungi</taxon>
        <taxon>Dikarya</taxon>
        <taxon>Ascomycota</taxon>
        <taxon>Pezizomycotina</taxon>
        <taxon>Leotiomycetes</taxon>
        <taxon>Helotiales</taxon>
        <taxon>Tricladiaceae</taxon>
        <taxon>Cudoniella</taxon>
    </lineage>
</organism>
<dbReference type="Proteomes" id="UP000566819">
    <property type="component" value="Unassembled WGS sequence"/>
</dbReference>
<accession>A0A8H4RWL8</accession>
<name>A0A8H4RWL8_9HELO</name>
<dbReference type="EMBL" id="JAAMPI010000071">
    <property type="protein sequence ID" value="KAF4636339.1"/>
    <property type="molecule type" value="Genomic_DNA"/>
</dbReference>
<dbReference type="AlphaFoldDB" id="A0A8H4RWL8"/>
<feature type="region of interest" description="Disordered" evidence="1">
    <location>
        <begin position="355"/>
        <end position="380"/>
    </location>
</feature>
<evidence type="ECO:0000313" key="2">
    <source>
        <dbReference type="EMBL" id="KAF4636339.1"/>
    </source>
</evidence>
<proteinExistence type="predicted"/>
<comment type="caution">
    <text evidence="2">The sequence shown here is derived from an EMBL/GenBank/DDBJ whole genome shotgun (WGS) entry which is preliminary data.</text>
</comment>
<keyword evidence="3" id="KW-1185">Reference proteome</keyword>